<evidence type="ECO:0000256" key="1">
    <source>
        <dbReference type="SAM" id="SignalP"/>
    </source>
</evidence>
<protein>
    <recommendedName>
        <fullName evidence="4">C-type lectin domain-containing protein</fullName>
    </recommendedName>
</protein>
<proteinExistence type="predicted"/>
<dbReference type="CDD" id="cd00037">
    <property type="entry name" value="CLECT"/>
    <property type="match status" value="1"/>
</dbReference>
<dbReference type="Proteomes" id="UP001175271">
    <property type="component" value="Unassembled WGS sequence"/>
</dbReference>
<evidence type="ECO:0000313" key="3">
    <source>
        <dbReference type="Proteomes" id="UP001175271"/>
    </source>
</evidence>
<accession>A0AA39HJG9</accession>
<evidence type="ECO:0000313" key="2">
    <source>
        <dbReference type="EMBL" id="KAK0406514.1"/>
    </source>
</evidence>
<evidence type="ECO:0008006" key="4">
    <source>
        <dbReference type="Google" id="ProtNLM"/>
    </source>
</evidence>
<feature type="signal peptide" evidence="1">
    <location>
        <begin position="1"/>
        <end position="15"/>
    </location>
</feature>
<dbReference type="AlphaFoldDB" id="A0AA39HJG9"/>
<sequence length="212" mass="24397">MVPLFLLLLLSYVAADFCPKDTVTDQSRLKCYKFFKTRRPYNDAKAFCQEIGGDMAALPNETILVEQIKEHARLDKCYFWSTSLQSKKCVLVLNWKYREEIKDCSVPASFLCEFEPRCPSTSYFGSTTEQYTASQPLTAGGPVTSAKPTEEICPTIDSRSRTECYKSITGQKWVEFNGYRYLFVSSRDLQYRYGVKWETANTKNLSSWSNVF</sequence>
<comment type="caution">
    <text evidence="2">The sequence shown here is derived from an EMBL/GenBank/DDBJ whole genome shotgun (WGS) entry which is preliminary data.</text>
</comment>
<gene>
    <name evidence="2" type="ORF">QR680_018618</name>
</gene>
<dbReference type="SUPFAM" id="SSF56436">
    <property type="entry name" value="C-type lectin-like"/>
    <property type="match status" value="1"/>
</dbReference>
<name>A0AA39HJG9_9BILA</name>
<keyword evidence="3" id="KW-1185">Reference proteome</keyword>
<dbReference type="InterPro" id="IPR016186">
    <property type="entry name" value="C-type_lectin-like/link_sf"/>
</dbReference>
<keyword evidence="1" id="KW-0732">Signal</keyword>
<dbReference type="Gene3D" id="3.10.100.10">
    <property type="entry name" value="Mannose-Binding Protein A, subunit A"/>
    <property type="match status" value="1"/>
</dbReference>
<dbReference type="EMBL" id="JAUCMV010000004">
    <property type="protein sequence ID" value="KAK0406514.1"/>
    <property type="molecule type" value="Genomic_DNA"/>
</dbReference>
<organism evidence="2 3">
    <name type="scientific">Steinernema hermaphroditum</name>
    <dbReference type="NCBI Taxonomy" id="289476"/>
    <lineage>
        <taxon>Eukaryota</taxon>
        <taxon>Metazoa</taxon>
        <taxon>Ecdysozoa</taxon>
        <taxon>Nematoda</taxon>
        <taxon>Chromadorea</taxon>
        <taxon>Rhabditida</taxon>
        <taxon>Tylenchina</taxon>
        <taxon>Panagrolaimomorpha</taxon>
        <taxon>Strongyloidoidea</taxon>
        <taxon>Steinernematidae</taxon>
        <taxon>Steinernema</taxon>
    </lineage>
</organism>
<dbReference type="InterPro" id="IPR016187">
    <property type="entry name" value="CTDL_fold"/>
</dbReference>
<reference evidence="2" key="1">
    <citation type="submission" date="2023-06" db="EMBL/GenBank/DDBJ databases">
        <title>Genomic analysis of the entomopathogenic nematode Steinernema hermaphroditum.</title>
        <authorList>
            <person name="Schwarz E.M."/>
            <person name="Heppert J.K."/>
            <person name="Baniya A."/>
            <person name="Schwartz H.T."/>
            <person name="Tan C.-H."/>
            <person name="Antoshechkin I."/>
            <person name="Sternberg P.W."/>
            <person name="Goodrich-Blair H."/>
            <person name="Dillman A.R."/>
        </authorList>
    </citation>
    <scope>NUCLEOTIDE SEQUENCE</scope>
    <source>
        <strain evidence="2">PS9179</strain>
        <tissue evidence="2">Whole animal</tissue>
    </source>
</reference>
<feature type="chain" id="PRO_5041247082" description="C-type lectin domain-containing protein" evidence="1">
    <location>
        <begin position="16"/>
        <end position="212"/>
    </location>
</feature>